<evidence type="ECO:0000256" key="1">
    <source>
        <dbReference type="ARBA" id="ARBA00009437"/>
    </source>
</evidence>
<dbReference type="Pfam" id="PF03466">
    <property type="entry name" value="LysR_substrate"/>
    <property type="match status" value="1"/>
</dbReference>
<dbReference type="SUPFAM" id="SSF46785">
    <property type="entry name" value="Winged helix' DNA-binding domain"/>
    <property type="match status" value="1"/>
</dbReference>
<organism evidence="6 7">
    <name type="scientific">Rhodoferax sediminis</name>
    <dbReference type="NCBI Taxonomy" id="2509614"/>
    <lineage>
        <taxon>Bacteria</taxon>
        <taxon>Pseudomonadati</taxon>
        <taxon>Pseudomonadota</taxon>
        <taxon>Betaproteobacteria</taxon>
        <taxon>Burkholderiales</taxon>
        <taxon>Comamonadaceae</taxon>
        <taxon>Rhodoferax</taxon>
    </lineage>
</organism>
<dbReference type="InterPro" id="IPR000847">
    <property type="entry name" value="LysR_HTH_N"/>
</dbReference>
<dbReference type="AlphaFoldDB" id="A0A515DE21"/>
<dbReference type="InterPro" id="IPR005119">
    <property type="entry name" value="LysR_subst-bd"/>
</dbReference>
<dbReference type="FunFam" id="1.10.10.10:FF:000001">
    <property type="entry name" value="LysR family transcriptional regulator"/>
    <property type="match status" value="1"/>
</dbReference>
<keyword evidence="3" id="KW-0238">DNA-binding</keyword>
<feature type="domain" description="HTH lysR-type" evidence="5">
    <location>
        <begin position="1"/>
        <end position="58"/>
    </location>
</feature>
<evidence type="ECO:0000256" key="4">
    <source>
        <dbReference type="ARBA" id="ARBA00023163"/>
    </source>
</evidence>
<dbReference type="SUPFAM" id="SSF53850">
    <property type="entry name" value="Periplasmic binding protein-like II"/>
    <property type="match status" value="1"/>
</dbReference>
<evidence type="ECO:0000313" key="6">
    <source>
        <dbReference type="EMBL" id="QDL38620.1"/>
    </source>
</evidence>
<dbReference type="CDD" id="cd08414">
    <property type="entry name" value="PBP2_LTTR_aromatics_like"/>
    <property type="match status" value="1"/>
</dbReference>
<evidence type="ECO:0000256" key="3">
    <source>
        <dbReference type="ARBA" id="ARBA00023125"/>
    </source>
</evidence>
<protein>
    <submittedName>
        <fullName evidence="6">LysR family transcriptional regulator</fullName>
    </submittedName>
</protein>
<dbReference type="RefSeq" id="WP_142820060.1">
    <property type="nucleotide sequence ID" value="NZ_CP035503.1"/>
</dbReference>
<reference evidence="6 7" key="1">
    <citation type="submission" date="2019-01" db="EMBL/GenBank/DDBJ databases">
        <title>Genomic insights into a novel species Rhodoferax sp.</title>
        <authorList>
            <person name="Jin L."/>
        </authorList>
    </citation>
    <scope>NUCLEOTIDE SEQUENCE [LARGE SCALE GENOMIC DNA]</scope>
    <source>
        <strain evidence="6 7">CHu59-6-5</strain>
    </source>
</reference>
<dbReference type="GO" id="GO:0003677">
    <property type="term" value="F:DNA binding"/>
    <property type="evidence" value="ECO:0007669"/>
    <property type="project" value="UniProtKB-KW"/>
</dbReference>
<dbReference type="Pfam" id="PF00126">
    <property type="entry name" value="HTH_1"/>
    <property type="match status" value="1"/>
</dbReference>
<dbReference type="GO" id="GO:0003700">
    <property type="term" value="F:DNA-binding transcription factor activity"/>
    <property type="evidence" value="ECO:0007669"/>
    <property type="project" value="InterPro"/>
</dbReference>
<keyword evidence="7" id="KW-1185">Reference proteome</keyword>
<dbReference type="Gene3D" id="3.40.190.10">
    <property type="entry name" value="Periplasmic binding protein-like II"/>
    <property type="match status" value="2"/>
</dbReference>
<dbReference type="Gene3D" id="1.10.10.10">
    <property type="entry name" value="Winged helix-like DNA-binding domain superfamily/Winged helix DNA-binding domain"/>
    <property type="match status" value="1"/>
</dbReference>
<dbReference type="OrthoDB" id="646694at2"/>
<dbReference type="PROSITE" id="PS50931">
    <property type="entry name" value="HTH_LYSR"/>
    <property type="match status" value="1"/>
</dbReference>
<sequence>MELRHLRYFVAAAEEEHFGRASHRLHVSRPAVSQMVADLEEELGIMLFERMAQRVKLTAAGRALLPQFQTIIGDLHQAVALAKRVGEGKTGVLNIGYGSLTLLHPLFRAAMKRFHETYPEVTLSLFEIPTSEQPKALAEGKIHAGFMHFGPKSGAGRPRRAPGAVPQDETVLENLRIQSGGLGVVVPHDHALAPRKSVSLAELSKERFVVVPRSSVSPGYGPLYALCQKAGFQPQIVQEVGSIASQLNLVSVGMGIGLTVTGKNFNYPASLAVIPLKDVNYTTTFALGWVKGRTEPVLDRLVAIVKELAT</sequence>
<dbReference type="PANTHER" id="PTHR30346">
    <property type="entry name" value="TRANSCRIPTIONAL DUAL REGULATOR HCAR-RELATED"/>
    <property type="match status" value="1"/>
</dbReference>
<evidence type="ECO:0000259" key="5">
    <source>
        <dbReference type="PROSITE" id="PS50931"/>
    </source>
</evidence>
<evidence type="ECO:0000313" key="7">
    <source>
        <dbReference type="Proteomes" id="UP000316798"/>
    </source>
</evidence>
<dbReference type="InterPro" id="IPR036388">
    <property type="entry name" value="WH-like_DNA-bd_sf"/>
</dbReference>
<dbReference type="GO" id="GO:0032993">
    <property type="term" value="C:protein-DNA complex"/>
    <property type="evidence" value="ECO:0007669"/>
    <property type="project" value="TreeGrafter"/>
</dbReference>
<dbReference type="InterPro" id="IPR036390">
    <property type="entry name" value="WH_DNA-bd_sf"/>
</dbReference>
<proteinExistence type="inferred from homology"/>
<dbReference type="PRINTS" id="PR00039">
    <property type="entry name" value="HTHLYSR"/>
</dbReference>
<dbReference type="EMBL" id="CP035503">
    <property type="protein sequence ID" value="QDL38620.1"/>
    <property type="molecule type" value="Genomic_DNA"/>
</dbReference>
<evidence type="ECO:0000256" key="2">
    <source>
        <dbReference type="ARBA" id="ARBA00023015"/>
    </source>
</evidence>
<name>A0A515DE21_9BURK</name>
<comment type="similarity">
    <text evidence="1">Belongs to the LysR transcriptional regulatory family.</text>
</comment>
<gene>
    <name evidence="6" type="ORF">EUB48_15985</name>
</gene>
<accession>A0A515DE21</accession>
<keyword evidence="2" id="KW-0805">Transcription regulation</keyword>
<dbReference type="KEGG" id="rhf:EUB48_15985"/>
<keyword evidence="4" id="KW-0804">Transcription</keyword>
<dbReference type="PANTHER" id="PTHR30346:SF0">
    <property type="entry name" value="HCA OPERON TRANSCRIPTIONAL ACTIVATOR HCAR"/>
    <property type="match status" value="1"/>
</dbReference>
<dbReference type="Proteomes" id="UP000316798">
    <property type="component" value="Chromosome"/>
</dbReference>